<organism evidence="2 3">
    <name type="scientific">Leeuwenhoekiella aestuarii</name>
    <dbReference type="NCBI Taxonomy" id="2249426"/>
    <lineage>
        <taxon>Bacteria</taxon>
        <taxon>Pseudomonadati</taxon>
        <taxon>Bacteroidota</taxon>
        <taxon>Flavobacteriia</taxon>
        <taxon>Flavobacteriales</taxon>
        <taxon>Flavobacteriaceae</taxon>
        <taxon>Leeuwenhoekiella</taxon>
    </lineage>
</organism>
<keyword evidence="3" id="KW-1185">Reference proteome</keyword>
<dbReference type="Proteomes" id="UP000289821">
    <property type="component" value="Unassembled WGS sequence"/>
</dbReference>
<dbReference type="EMBL" id="QOVI01000004">
    <property type="protein sequence ID" value="RXG14199.1"/>
    <property type="molecule type" value="Genomic_DNA"/>
</dbReference>
<dbReference type="OrthoDB" id="762068at2"/>
<reference evidence="2 3" key="1">
    <citation type="submission" date="2018-07" db="EMBL/GenBank/DDBJ databases">
        <title>Leeuwenhoekiella genomics.</title>
        <authorList>
            <person name="Tahon G."/>
            <person name="Willems A."/>
        </authorList>
    </citation>
    <scope>NUCLEOTIDE SEQUENCE [LARGE SCALE GENOMIC DNA]</scope>
    <source>
        <strain evidence="2 3">R-50232</strain>
    </source>
</reference>
<dbReference type="AlphaFoldDB" id="A0A4Q0NSY3"/>
<protein>
    <submittedName>
        <fullName evidence="2">Uncharacterized protein</fullName>
    </submittedName>
</protein>
<accession>A0A4Q0NSY3</accession>
<evidence type="ECO:0000313" key="2">
    <source>
        <dbReference type="EMBL" id="RXG14199.1"/>
    </source>
</evidence>
<feature type="transmembrane region" description="Helical" evidence="1">
    <location>
        <begin position="94"/>
        <end position="116"/>
    </location>
</feature>
<comment type="caution">
    <text evidence="2">The sequence shown here is derived from an EMBL/GenBank/DDBJ whole genome shotgun (WGS) entry which is preliminary data.</text>
</comment>
<keyword evidence="1" id="KW-0472">Membrane</keyword>
<dbReference type="RefSeq" id="WP_128761613.1">
    <property type="nucleotide sequence ID" value="NZ_QOVI01000004.1"/>
</dbReference>
<keyword evidence="1" id="KW-0812">Transmembrane</keyword>
<evidence type="ECO:0000256" key="1">
    <source>
        <dbReference type="SAM" id="Phobius"/>
    </source>
</evidence>
<sequence length="173" mass="19581">MDLTRHCELCDNQKTDLKIGTTCGLTDRKPQFNKTCATIKLTDKFENKLKSVNIEYENFKRKKTLTYIYFAVFLIIGIAVIMGGYLLGKYALDSGVISTVPIIVMGVGLAPLGMAFGTLNKHRQDIGAAKYKKDRIDQVLNEYRIEYDINIMFGKEIHGTQEVYADLKTKGLR</sequence>
<evidence type="ECO:0000313" key="3">
    <source>
        <dbReference type="Proteomes" id="UP000289821"/>
    </source>
</evidence>
<gene>
    <name evidence="2" type="ORF">DSM04_104307</name>
</gene>
<feature type="transmembrane region" description="Helical" evidence="1">
    <location>
        <begin position="67"/>
        <end position="88"/>
    </location>
</feature>
<proteinExistence type="predicted"/>
<name>A0A4Q0NSY3_9FLAO</name>
<keyword evidence="1" id="KW-1133">Transmembrane helix</keyword>